<keyword evidence="2" id="KW-1185">Reference proteome</keyword>
<organism evidence="1 2">
    <name type="scientific">Armillaria gallica</name>
    <name type="common">Bulbous honey fungus</name>
    <name type="synonym">Armillaria bulbosa</name>
    <dbReference type="NCBI Taxonomy" id="47427"/>
    <lineage>
        <taxon>Eukaryota</taxon>
        <taxon>Fungi</taxon>
        <taxon>Dikarya</taxon>
        <taxon>Basidiomycota</taxon>
        <taxon>Agaricomycotina</taxon>
        <taxon>Agaricomycetes</taxon>
        <taxon>Agaricomycetidae</taxon>
        <taxon>Agaricales</taxon>
        <taxon>Marasmiineae</taxon>
        <taxon>Physalacriaceae</taxon>
        <taxon>Armillaria</taxon>
    </lineage>
</organism>
<evidence type="ECO:0000313" key="1">
    <source>
        <dbReference type="EMBL" id="PBK95840.1"/>
    </source>
</evidence>
<dbReference type="AlphaFoldDB" id="A0A2H3DP34"/>
<proteinExistence type="predicted"/>
<gene>
    <name evidence="1" type="ORF">ARMGADRAFT_1163556</name>
</gene>
<dbReference type="Proteomes" id="UP000217790">
    <property type="component" value="Unassembled WGS sequence"/>
</dbReference>
<evidence type="ECO:0000313" key="2">
    <source>
        <dbReference type="Proteomes" id="UP000217790"/>
    </source>
</evidence>
<dbReference type="InParanoid" id="A0A2H3DP34"/>
<name>A0A2H3DP34_ARMGA</name>
<protein>
    <submittedName>
        <fullName evidence="1">Uncharacterized protein</fullName>
    </submittedName>
</protein>
<sequence length="171" mass="18467">MTSVTTHGQLDPSIDAELIIQDLSHADRHDIGVLHTTASGAWYGGLNSGIYRDNSLYLKYHDHSYLAALLMPQIPHRLKNLTLSGSSGPPFWELANTSPQGPHLPLPAICDHFTEGMTGILTVIASTYPSSMTAHTRGSSDLSVVHQDVPELCLSASIIPPSALSRMSRDL</sequence>
<dbReference type="EMBL" id="KZ293651">
    <property type="protein sequence ID" value="PBK95840.1"/>
    <property type="molecule type" value="Genomic_DNA"/>
</dbReference>
<accession>A0A2H3DP34</accession>
<reference evidence="2" key="1">
    <citation type="journal article" date="2017" name="Nat. Ecol. Evol.">
        <title>Genome expansion and lineage-specific genetic innovations in the forest pathogenic fungi Armillaria.</title>
        <authorList>
            <person name="Sipos G."/>
            <person name="Prasanna A.N."/>
            <person name="Walter M.C."/>
            <person name="O'Connor E."/>
            <person name="Balint B."/>
            <person name="Krizsan K."/>
            <person name="Kiss B."/>
            <person name="Hess J."/>
            <person name="Varga T."/>
            <person name="Slot J."/>
            <person name="Riley R."/>
            <person name="Boka B."/>
            <person name="Rigling D."/>
            <person name="Barry K."/>
            <person name="Lee J."/>
            <person name="Mihaltcheva S."/>
            <person name="LaButti K."/>
            <person name="Lipzen A."/>
            <person name="Waldron R."/>
            <person name="Moloney N.M."/>
            <person name="Sperisen C."/>
            <person name="Kredics L."/>
            <person name="Vagvoelgyi C."/>
            <person name="Patrignani A."/>
            <person name="Fitzpatrick D."/>
            <person name="Nagy I."/>
            <person name="Doyle S."/>
            <person name="Anderson J.B."/>
            <person name="Grigoriev I.V."/>
            <person name="Gueldener U."/>
            <person name="Muensterkoetter M."/>
            <person name="Nagy L.G."/>
        </authorList>
    </citation>
    <scope>NUCLEOTIDE SEQUENCE [LARGE SCALE GENOMIC DNA]</scope>
    <source>
        <strain evidence="2">Ar21-2</strain>
    </source>
</reference>